<dbReference type="SUPFAM" id="SSF52540">
    <property type="entry name" value="P-loop containing nucleoside triphosphate hydrolases"/>
    <property type="match status" value="1"/>
</dbReference>
<keyword evidence="2" id="KW-0067">ATP-binding</keyword>
<keyword evidence="1" id="KW-0547">Nucleotide-binding</keyword>
<dbReference type="PANTHER" id="PTHR32071:SF121">
    <property type="entry name" value="SIGMA L-DEPENDENT TRANSCRIPTIONAL REGULATOR YQIR-RELATED"/>
    <property type="match status" value="1"/>
</dbReference>
<keyword evidence="5" id="KW-1185">Reference proteome</keyword>
<name>A0ABP7T0B6_9BACT</name>
<evidence type="ECO:0000313" key="4">
    <source>
        <dbReference type="EMBL" id="GAA4019067.1"/>
    </source>
</evidence>
<dbReference type="InterPro" id="IPR002078">
    <property type="entry name" value="Sigma_54_int"/>
</dbReference>
<organism evidence="4 5">
    <name type="scientific">Hymenobacter fastidiosus</name>
    <dbReference type="NCBI Taxonomy" id="486264"/>
    <lineage>
        <taxon>Bacteria</taxon>
        <taxon>Pseudomonadati</taxon>
        <taxon>Bacteroidota</taxon>
        <taxon>Cytophagia</taxon>
        <taxon>Cytophagales</taxon>
        <taxon>Hymenobacteraceae</taxon>
        <taxon>Hymenobacter</taxon>
    </lineage>
</organism>
<dbReference type="CDD" id="cd00009">
    <property type="entry name" value="AAA"/>
    <property type="match status" value="1"/>
</dbReference>
<comment type="caution">
    <text evidence="4">The sequence shown here is derived from an EMBL/GenBank/DDBJ whole genome shotgun (WGS) entry which is preliminary data.</text>
</comment>
<gene>
    <name evidence="4" type="ORF">GCM10022408_36310</name>
</gene>
<dbReference type="PANTHER" id="PTHR32071">
    <property type="entry name" value="TRANSCRIPTIONAL REGULATORY PROTEIN"/>
    <property type="match status" value="1"/>
</dbReference>
<reference evidence="5" key="1">
    <citation type="journal article" date="2019" name="Int. J. Syst. Evol. Microbiol.">
        <title>The Global Catalogue of Microorganisms (GCM) 10K type strain sequencing project: providing services to taxonomists for standard genome sequencing and annotation.</title>
        <authorList>
            <consortium name="The Broad Institute Genomics Platform"/>
            <consortium name="The Broad Institute Genome Sequencing Center for Infectious Disease"/>
            <person name="Wu L."/>
            <person name="Ma J."/>
        </authorList>
    </citation>
    <scope>NUCLEOTIDE SEQUENCE [LARGE SCALE GENOMIC DNA]</scope>
    <source>
        <strain evidence="5">JCM 17224</strain>
    </source>
</reference>
<dbReference type="PROSITE" id="PS50045">
    <property type="entry name" value="SIGMA54_INTERACT_4"/>
    <property type="match status" value="1"/>
</dbReference>
<dbReference type="Proteomes" id="UP001500567">
    <property type="component" value="Unassembled WGS sequence"/>
</dbReference>
<feature type="domain" description="Sigma-54 factor interaction" evidence="3">
    <location>
        <begin position="32"/>
        <end position="108"/>
    </location>
</feature>
<sequence>MVVERAAEKGRRRRRVIERERRVGQQYRFESMIGESAELKRVQQLARQVAPTGSTVRLEGPTGSGKELFAQAIHQASERKLKAFVAVNCSAFPRYLLESELFDYKMVV</sequence>
<accession>A0ABP7T0B6</accession>
<protein>
    <recommendedName>
        <fullName evidence="3">Sigma-54 factor interaction domain-containing protein</fullName>
    </recommendedName>
</protein>
<dbReference type="InterPro" id="IPR027417">
    <property type="entry name" value="P-loop_NTPase"/>
</dbReference>
<evidence type="ECO:0000259" key="3">
    <source>
        <dbReference type="PROSITE" id="PS50045"/>
    </source>
</evidence>
<proteinExistence type="predicted"/>
<dbReference type="EMBL" id="BAABDJ010000040">
    <property type="protein sequence ID" value="GAA4019067.1"/>
    <property type="molecule type" value="Genomic_DNA"/>
</dbReference>
<dbReference type="Pfam" id="PF00158">
    <property type="entry name" value="Sigma54_activat"/>
    <property type="match status" value="1"/>
</dbReference>
<dbReference type="Gene3D" id="3.40.50.300">
    <property type="entry name" value="P-loop containing nucleotide triphosphate hydrolases"/>
    <property type="match status" value="1"/>
</dbReference>
<evidence type="ECO:0000256" key="1">
    <source>
        <dbReference type="ARBA" id="ARBA00022741"/>
    </source>
</evidence>
<evidence type="ECO:0000313" key="5">
    <source>
        <dbReference type="Proteomes" id="UP001500567"/>
    </source>
</evidence>
<evidence type="ECO:0000256" key="2">
    <source>
        <dbReference type="ARBA" id="ARBA00022840"/>
    </source>
</evidence>